<dbReference type="InterPro" id="IPR036426">
    <property type="entry name" value="Bulb-type_lectin_dom_sf"/>
</dbReference>
<dbReference type="PROSITE" id="PS50927">
    <property type="entry name" value="BULB_LECTIN"/>
    <property type="match status" value="1"/>
</dbReference>
<dbReference type="PANTHER" id="PTHR12631">
    <property type="entry name" value="ALPHA-L-IDURONIDASE"/>
    <property type="match status" value="1"/>
</dbReference>
<dbReference type="EMBL" id="JAVDYC010000001">
    <property type="protein sequence ID" value="MDR7320428.1"/>
    <property type="molecule type" value="Genomic_DNA"/>
</dbReference>
<evidence type="ECO:0000259" key="2">
    <source>
        <dbReference type="PROSITE" id="PS50927"/>
    </source>
</evidence>
<dbReference type="CDD" id="cd00028">
    <property type="entry name" value="B_lectin"/>
    <property type="match status" value="1"/>
</dbReference>
<dbReference type="SMART" id="SM00108">
    <property type="entry name" value="B_lectin"/>
    <property type="match status" value="1"/>
</dbReference>
<organism evidence="3 4">
    <name type="scientific">Catenuloplanes niger</name>
    <dbReference type="NCBI Taxonomy" id="587534"/>
    <lineage>
        <taxon>Bacteria</taxon>
        <taxon>Bacillati</taxon>
        <taxon>Actinomycetota</taxon>
        <taxon>Actinomycetes</taxon>
        <taxon>Micromonosporales</taxon>
        <taxon>Micromonosporaceae</taxon>
        <taxon>Catenuloplanes</taxon>
    </lineage>
</organism>
<reference evidence="3 4" key="1">
    <citation type="submission" date="2023-07" db="EMBL/GenBank/DDBJ databases">
        <title>Sequencing the genomes of 1000 actinobacteria strains.</title>
        <authorList>
            <person name="Klenk H.-P."/>
        </authorList>
    </citation>
    <scope>NUCLEOTIDE SEQUENCE [LARGE SCALE GENOMIC DNA]</scope>
    <source>
        <strain evidence="3 4">DSM 44711</strain>
    </source>
</reference>
<dbReference type="SUPFAM" id="SSF51445">
    <property type="entry name" value="(Trans)glycosidases"/>
    <property type="match status" value="1"/>
</dbReference>
<gene>
    <name evidence="3" type="ORF">J2S44_000678</name>
</gene>
<keyword evidence="1" id="KW-0732">Signal</keyword>
<protein>
    <recommendedName>
        <fullName evidence="2">Bulb-type lectin domain-containing protein</fullName>
    </recommendedName>
</protein>
<keyword evidence="4" id="KW-1185">Reference proteome</keyword>
<dbReference type="InterPro" id="IPR017853">
    <property type="entry name" value="GH"/>
</dbReference>
<feature type="chain" id="PRO_5042159926" description="Bulb-type lectin domain-containing protein" evidence="1">
    <location>
        <begin position="22"/>
        <end position="495"/>
    </location>
</feature>
<proteinExistence type="predicted"/>
<feature type="domain" description="Bulb-type lectin" evidence="2">
    <location>
        <begin position="381"/>
        <end position="491"/>
    </location>
</feature>
<dbReference type="Gene3D" id="2.90.10.10">
    <property type="entry name" value="Bulb-type lectin domain"/>
    <property type="match status" value="3"/>
</dbReference>
<dbReference type="RefSeq" id="WP_310408927.1">
    <property type="nucleotide sequence ID" value="NZ_JAVDYC010000001.1"/>
</dbReference>
<dbReference type="InterPro" id="IPR001480">
    <property type="entry name" value="Bulb-type_lectin_dom"/>
</dbReference>
<dbReference type="InterPro" id="IPR051923">
    <property type="entry name" value="Glycosyl_Hydrolase_39"/>
</dbReference>
<dbReference type="GO" id="GO:0004553">
    <property type="term" value="F:hydrolase activity, hydrolyzing O-glycosyl compounds"/>
    <property type="evidence" value="ECO:0007669"/>
    <property type="project" value="TreeGrafter"/>
</dbReference>
<dbReference type="Proteomes" id="UP001183629">
    <property type="component" value="Unassembled WGS sequence"/>
</dbReference>
<accession>A0AAE4CRS0</accession>
<comment type="caution">
    <text evidence="3">The sequence shown here is derived from an EMBL/GenBank/DDBJ whole genome shotgun (WGS) entry which is preliminary data.</text>
</comment>
<dbReference type="SUPFAM" id="SSF51110">
    <property type="entry name" value="alpha-D-mannose-specific plant lectins"/>
    <property type="match status" value="1"/>
</dbReference>
<feature type="signal peptide" evidence="1">
    <location>
        <begin position="1"/>
        <end position="21"/>
    </location>
</feature>
<evidence type="ECO:0000313" key="4">
    <source>
        <dbReference type="Proteomes" id="UP001183629"/>
    </source>
</evidence>
<sequence length="495" mass="54229">MRRLIALAVAVLVTVTPSLTAAPAVAAAPVFSNQDVGLGGPDQIPDPAGKPIRIEVSWWGVQDRPELAYDFARYDPAIERAHAAGMKILLLVTYSPPWASGGHGAADGLDHWFPLPEWDDEWAAFVTALTRRYAGKVYAYEIWNEPNHAAFGNYGDGSDLARRTRYWEVVRLSNARIKAECADCTVLAGGSAAGTRPANQPAVPATVPNPNSPAAWLTWAYANGFGDDFDAVAHHPYPIWHQRQGPAQSDCARPDRVLFGPRYQPGAAPCGQLAALRKVLVDNGDAGKKIWGTEWGYPTASGLGTNHPSLELIRDFDVEGVHMWRELDYAGPLFLYQYRDWAACTDANQDPECHYGIVHRDGTPKEPRYSELVNKVANHMPAGLTTGQSIRKLSAMRSPNGRFYLWMQADGNLVLYDSSNGRALWSVTNTGGRRLLNQPDGNLVLYKNPDGPVAVWDTKTWTAGASTLRLQDDGNLVLYRNATGKAIWASNTVVR</sequence>
<dbReference type="Gene3D" id="3.20.20.80">
    <property type="entry name" value="Glycosidases"/>
    <property type="match status" value="1"/>
</dbReference>
<evidence type="ECO:0000256" key="1">
    <source>
        <dbReference type="SAM" id="SignalP"/>
    </source>
</evidence>
<evidence type="ECO:0000313" key="3">
    <source>
        <dbReference type="EMBL" id="MDR7320428.1"/>
    </source>
</evidence>
<dbReference type="AlphaFoldDB" id="A0AAE4CRS0"/>
<name>A0AAE4CRS0_9ACTN</name>
<dbReference type="PANTHER" id="PTHR12631:SF10">
    <property type="entry name" value="BETA-XYLOSIDASE-LIKE PROTEIN-RELATED"/>
    <property type="match status" value="1"/>
</dbReference>